<dbReference type="InterPro" id="IPR009072">
    <property type="entry name" value="Histone-fold"/>
</dbReference>
<dbReference type="InterPro" id="IPR006565">
    <property type="entry name" value="BTP"/>
</dbReference>
<feature type="region of interest" description="Disordered" evidence="5">
    <location>
        <begin position="376"/>
        <end position="404"/>
    </location>
</feature>
<gene>
    <name evidence="7" type="ORF">JAAARDRAFT_181901</name>
</gene>
<organism evidence="7 8">
    <name type="scientific">Jaapia argillacea MUCL 33604</name>
    <dbReference type="NCBI Taxonomy" id="933084"/>
    <lineage>
        <taxon>Eukaryota</taxon>
        <taxon>Fungi</taxon>
        <taxon>Dikarya</taxon>
        <taxon>Basidiomycota</taxon>
        <taxon>Agaricomycotina</taxon>
        <taxon>Agaricomycetes</taxon>
        <taxon>Agaricomycetidae</taxon>
        <taxon>Jaapiales</taxon>
        <taxon>Jaapiaceae</taxon>
        <taxon>Jaapia</taxon>
    </lineage>
</organism>
<dbReference type="InParanoid" id="A0A067PKX0"/>
<name>A0A067PKX0_9AGAM</name>
<comment type="subcellular location">
    <subcellularLocation>
        <location evidence="1">Nucleus</location>
    </subcellularLocation>
</comment>
<keyword evidence="4" id="KW-0539">Nucleus</keyword>
<reference evidence="8" key="1">
    <citation type="journal article" date="2014" name="Proc. Natl. Acad. Sci. U.S.A.">
        <title>Extensive sampling of basidiomycete genomes demonstrates inadequacy of the white-rot/brown-rot paradigm for wood decay fungi.</title>
        <authorList>
            <person name="Riley R."/>
            <person name="Salamov A.A."/>
            <person name="Brown D.W."/>
            <person name="Nagy L.G."/>
            <person name="Floudas D."/>
            <person name="Held B.W."/>
            <person name="Levasseur A."/>
            <person name="Lombard V."/>
            <person name="Morin E."/>
            <person name="Otillar R."/>
            <person name="Lindquist E.A."/>
            <person name="Sun H."/>
            <person name="LaButti K.M."/>
            <person name="Schmutz J."/>
            <person name="Jabbour D."/>
            <person name="Luo H."/>
            <person name="Baker S.E."/>
            <person name="Pisabarro A.G."/>
            <person name="Walton J.D."/>
            <person name="Blanchette R.A."/>
            <person name="Henrissat B."/>
            <person name="Martin F."/>
            <person name="Cullen D."/>
            <person name="Hibbett D.S."/>
            <person name="Grigoriev I.V."/>
        </authorList>
    </citation>
    <scope>NUCLEOTIDE SEQUENCE [LARGE SCALE GENOMIC DNA]</scope>
    <source>
        <strain evidence="8">MUCL 33604</strain>
    </source>
</reference>
<evidence type="ECO:0000313" key="8">
    <source>
        <dbReference type="Proteomes" id="UP000027265"/>
    </source>
</evidence>
<evidence type="ECO:0000256" key="3">
    <source>
        <dbReference type="ARBA" id="ARBA00023163"/>
    </source>
</evidence>
<dbReference type="Gene3D" id="1.10.20.10">
    <property type="entry name" value="Histone, subunit A"/>
    <property type="match status" value="1"/>
</dbReference>
<evidence type="ECO:0000256" key="1">
    <source>
        <dbReference type="ARBA" id="ARBA00004123"/>
    </source>
</evidence>
<dbReference type="OrthoDB" id="436852at2759"/>
<dbReference type="Proteomes" id="UP000027265">
    <property type="component" value="Unassembled WGS sequence"/>
</dbReference>
<evidence type="ECO:0000256" key="2">
    <source>
        <dbReference type="ARBA" id="ARBA00023015"/>
    </source>
</evidence>
<dbReference type="SUPFAM" id="SSF47113">
    <property type="entry name" value="Histone-fold"/>
    <property type="match status" value="1"/>
</dbReference>
<accession>A0A067PKX0</accession>
<proteinExistence type="predicted"/>
<dbReference type="EMBL" id="KL197728">
    <property type="protein sequence ID" value="KDQ54475.1"/>
    <property type="molecule type" value="Genomic_DNA"/>
</dbReference>
<dbReference type="SMART" id="SM00576">
    <property type="entry name" value="BTP"/>
    <property type="match status" value="1"/>
</dbReference>
<feature type="region of interest" description="Disordered" evidence="5">
    <location>
        <begin position="530"/>
        <end position="551"/>
    </location>
</feature>
<keyword evidence="8" id="KW-1185">Reference proteome</keyword>
<feature type="region of interest" description="Disordered" evidence="5">
    <location>
        <begin position="166"/>
        <end position="261"/>
    </location>
</feature>
<evidence type="ECO:0000313" key="7">
    <source>
        <dbReference type="EMBL" id="KDQ54475.1"/>
    </source>
</evidence>
<feature type="compositionally biased region" description="Basic and acidic residues" evidence="5">
    <location>
        <begin position="385"/>
        <end position="398"/>
    </location>
</feature>
<keyword evidence="2" id="KW-0805">Transcription regulation</keyword>
<feature type="domain" description="Bromodomain associated" evidence="6">
    <location>
        <begin position="2"/>
        <end position="78"/>
    </location>
</feature>
<evidence type="ECO:0000259" key="6">
    <source>
        <dbReference type="SMART" id="SM00576"/>
    </source>
</evidence>
<feature type="compositionally biased region" description="Pro residues" evidence="5">
    <location>
        <begin position="170"/>
        <end position="183"/>
    </location>
</feature>
<dbReference type="AlphaFoldDB" id="A0A067PKX0"/>
<dbReference type="GO" id="GO:0005634">
    <property type="term" value="C:nucleus"/>
    <property type="evidence" value="ECO:0007669"/>
    <property type="project" value="UniProtKB-SubCell"/>
</dbReference>
<dbReference type="Pfam" id="PF07524">
    <property type="entry name" value="Bromo_TP"/>
    <property type="match status" value="1"/>
</dbReference>
<protein>
    <recommendedName>
        <fullName evidence="6">Bromodomain associated domain-containing protein</fullName>
    </recommendedName>
</protein>
<dbReference type="GO" id="GO:0046982">
    <property type="term" value="F:protein heterodimerization activity"/>
    <property type="evidence" value="ECO:0007669"/>
    <property type="project" value="InterPro"/>
</dbReference>
<keyword evidence="3" id="KW-0804">Transcription</keyword>
<dbReference type="HOGENOM" id="CLU_020640_0_0_1"/>
<evidence type="ECO:0000256" key="5">
    <source>
        <dbReference type="SAM" id="MobiDB-lite"/>
    </source>
</evidence>
<dbReference type="STRING" id="933084.A0A067PKX0"/>
<sequence>MDAGAYKILESATQRTLHAQNFSRSSSQASHALTDLLARYLTLVSTTCAKYAQHAGRLNLTARDASCAFEELGVSMEELEDYCNTEGKELGRYSVQTTRRMEDLNEFKAALADGLRQDRDAIPLVYAPLSTATLSEEGEESEDAEDEMDVDDVEALPRLLEAVPRHIATPSPPPPPSTPPLPLSPISNPASPARKRPRTSNWEPPAHIPDFLPPFPTDHNTPDPSAPPSPSIPPLHLPPAATVTRPISPPHPLTSTTSSDYLTPIPYSASSLSSLPEWHLPEPPQLTHELAHPRPFSHPTPQIQQSLISAYHHILTHPPSPATHSANPAKHKAALALITQAQTTPRWEPPDTLFSSVSPCPPRVVPMPPSFAMPLGSTPVINDPKTGKPQDPKQEKKPILPSAPPKFVVSSERITPLISQQGSLLPELARQILPSSVYVRTTRLGHPPPLERDSQKLFYGPPVPAPWNSTGPPIVAPTPTVGKAKESAPPDGVAPKILPDARYYATWDYEQKRYNEALPTSVRRGRMASFSTSTISLGGPSGRARNGSRAA</sequence>
<evidence type="ECO:0000256" key="4">
    <source>
        <dbReference type="ARBA" id="ARBA00023242"/>
    </source>
</evidence>
<feature type="compositionally biased region" description="Pro residues" evidence="5">
    <location>
        <begin position="224"/>
        <end position="237"/>
    </location>
</feature>